<accession>A0AAD9EIA9</accession>
<dbReference type="Pfam" id="PF12796">
    <property type="entry name" value="Ank_2"/>
    <property type="match status" value="1"/>
</dbReference>
<keyword evidence="2 3" id="KW-0040">ANK repeat</keyword>
<dbReference type="InterPro" id="IPR050776">
    <property type="entry name" value="Ank_Repeat/CDKN_Inhibitor"/>
</dbReference>
<dbReference type="Proteomes" id="UP001243330">
    <property type="component" value="Unassembled WGS sequence"/>
</dbReference>
<reference evidence="4" key="1">
    <citation type="submission" date="2023-01" db="EMBL/GenBank/DDBJ databases">
        <title>Colletotrichum chrysophilum M932 genome sequence.</title>
        <authorList>
            <person name="Baroncelli R."/>
        </authorList>
    </citation>
    <scope>NUCLEOTIDE SEQUENCE</scope>
    <source>
        <strain evidence="4">M932</strain>
    </source>
</reference>
<dbReference type="InterPro" id="IPR002110">
    <property type="entry name" value="Ankyrin_rpt"/>
</dbReference>
<comment type="caution">
    <text evidence="4">The sequence shown here is derived from an EMBL/GenBank/DDBJ whole genome shotgun (WGS) entry which is preliminary data.</text>
</comment>
<dbReference type="PANTHER" id="PTHR24201:SF16">
    <property type="entry name" value="ANKYRIN-1-LIKE-RELATED"/>
    <property type="match status" value="1"/>
</dbReference>
<keyword evidence="1" id="KW-0677">Repeat</keyword>
<proteinExistence type="predicted"/>
<evidence type="ECO:0000256" key="1">
    <source>
        <dbReference type="ARBA" id="ARBA00022737"/>
    </source>
</evidence>
<evidence type="ECO:0008006" key="6">
    <source>
        <dbReference type="Google" id="ProtNLM"/>
    </source>
</evidence>
<dbReference type="GO" id="GO:0005634">
    <property type="term" value="C:nucleus"/>
    <property type="evidence" value="ECO:0007669"/>
    <property type="project" value="TreeGrafter"/>
</dbReference>
<dbReference type="InterPro" id="IPR036770">
    <property type="entry name" value="Ankyrin_rpt-contain_sf"/>
</dbReference>
<dbReference type="PROSITE" id="PS50297">
    <property type="entry name" value="ANK_REP_REGION"/>
    <property type="match status" value="1"/>
</dbReference>
<dbReference type="EMBL" id="JAQOWY010000256">
    <property type="protein sequence ID" value="KAK1845866.1"/>
    <property type="molecule type" value="Genomic_DNA"/>
</dbReference>
<evidence type="ECO:0000256" key="2">
    <source>
        <dbReference type="ARBA" id="ARBA00023043"/>
    </source>
</evidence>
<dbReference type="AlphaFoldDB" id="A0AAD9EIA9"/>
<protein>
    <recommendedName>
        <fullName evidence="6">Ankyrin repeat protein</fullName>
    </recommendedName>
</protein>
<dbReference type="PANTHER" id="PTHR24201">
    <property type="entry name" value="ANK_REP_REGION DOMAIN-CONTAINING PROTEIN"/>
    <property type="match status" value="1"/>
</dbReference>
<evidence type="ECO:0000313" key="5">
    <source>
        <dbReference type="Proteomes" id="UP001243330"/>
    </source>
</evidence>
<dbReference type="Gene3D" id="1.25.40.20">
    <property type="entry name" value="Ankyrin repeat-containing domain"/>
    <property type="match status" value="2"/>
</dbReference>
<dbReference type="PROSITE" id="PS50088">
    <property type="entry name" value="ANK_REPEAT"/>
    <property type="match status" value="1"/>
</dbReference>
<feature type="repeat" description="ANK" evidence="3">
    <location>
        <begin position="482"/>
        <end position="514"/>
    </location>
</feature>
<name>A0AAD9EIA9_9PEZI</name>
<dbReference type="SUPFAM" id="SSF48403">
    <property type="entry name" value="Ankyrin repeat"/>
    <property type="match status" value="1"/>
</dbReference>
<organism evidence="4 5">
    <name type="scientific">Colletotrichum chrysophilum</name>
    <dbReference type="NCBI Taxonomy" id="1836956"/>
    <lineage>
        <taxon>Eukaryota</taxon>
        <taxon>Fungi</taxon>
        <taxon>Dikarya</taxon>
        <taxon>Ascomycota</taxon>
        <taxon>Pezizomycotina</taxon>
        <taxon>Sordariomycetes</taxon>
        <taxon>Hypocreomycetidae</taxon>
        <taxon>Glomerellales</taxon>
        <taxon>Glomerellaceae</taxon>
        <taxon>Colletotrichum</taxon>
        <taxon>Colletotrichum gloeosporioides species complex</taxon>
    </lineage>
</organism>
<evidence type="ECO:0000313" key="4">
    <source>
        <dbReference type="EMBL" id="KAK1845866.1"/>
    </source>
</evidence>
<gene>
    <name evidence="4" type="ORF">CCHR01_11476</name>
</gene>
<keyword evidence="5" id="KW-1185">Reference proteome</keyword>
<evidence type="ECO:0000256" key="3">
    <source>
        <dbReference type="PROSITE-ProRule" id="PRU00023"/>
    </source>
</evidence>
<sequence length="628" mass="69307">MEGFCALSEHTQHAALNNQGTSLVGEPELAWARSSCPAADSTAILAAERPIQNFLFESSATARTSIVDIFRDDISAIRGSMDWTNDAKTGLVFEKLPEVSFKHGHEAQHADMELILPSTFLNLDLHCQPDHGNLFESTKNLGNPCESVEFLESSENYWITPSGLSRNATDIVTSGVSNRSEAQRHDCFGNTAMHLLAARAEPFVLARTLHTTGYISAVNAGGQTFLHTLKRDWYSSALPLLIDVVQSLSINKYDPQAQDNYGQTFARIACRNIKDDAALRHILQLLGPGTSSKRDAFGFKPKDLLLADRSLDQDPLVIKESTVGEPTGSAAVQSLWCSDHAVPLGVGLSPDIVDHKASLVATSQKSMQDVDTEDSGGRNGLHCLAARTFVDLEPILRSVRYQSPSIGPRTTSRLKKILDYSQRCATELLMEGVDVNAYSSFGNTALMDFVAYLPENFDNARTGAILQLLVKSGARLEARNKRGETALLMAAKYCRLTALKTLLRAGASPKARDAQGRDAFRIVEQCLSNCKHIRDATLQIPQQSANGLGNGENNFVWALKALLKLQICFNRQLLRTFSRIPRCQERKMVGLIAMRLPRQVRKTQRMSMCFLCHKEFQSESPTFLTYLL</sequence>